<evidence type="ECO:0000313" key="1">
    <source>
        <dbReference type="EMBL" id="RVE69045.1"/>
    </source>
</evidence>
<dbReference type="EMBL" id="CM012444">
    <property type="protein sequence ID" value="RVE69045.1"/>
    <property type="molecule type" value="Genomic_DNA"/>
</dbReference>
<dbReference type="AlphaFoldDB" id="A0A3S2PKD0"/>
<reference evidence="1 2" key="2">
    <citation type="submission" date="2019-01" db="EMBL/GenBank/DDBJ databases">
        <title>A chromosome length genome reference of the Java medaka (oryzias javanicus).</title>
        <authorList>
            <person name="Herpin A."/>
            <person name="Takehana Y."/>
            <person name="Naruse K."/>
            <person name="Ansai S."/>
            <person name="Kawaguchi M."/>
        </authorList>
    </citation>
    <scope>NUCLEOTIDE SEQUENCE [LARGE SCALE GENOMIC DNA]</scope>
    <source>
        <strain evidence="1">RS831</strain>
        <tissue evidence="1">Whole body</tissue>
    </source>
</reference>
<organism evidence="1 2">
    <name type="scientific">Oryzias javanicus</name>
    <name type="common">Javanese ricefish</name>
    <name type="synonym">Aplocheilus javanicus</name>
    <dbReference type="NCBI Taxonomy" id="123683"/>
    <lineage>
        <taxon>Eukaryota</taxon>
        <taxon>Metazoa</taxon>
        <taxon>Chordata</taxon>
        <taxon>Craniata</taxon>
        <taxon>Vertebrata</taxon>
        <taxon>Euteleostomi</taxon>
        <taxon>Actinopterygii</taxon>
        <taxon>Neopterygii</taxon>
        <taxon>Teleostei</taxon>
        <taxon>Neoteleostei</taxon>
        <taxon>Acanthomorphata</taxon>
        <taxon>Ovalentaria</taxon>
        <taxon>Atherinomorphae</taxon>
        <taxon>Beloniformes</taxon>
        <taxon>Adrianichthyidae</taxon>
        <taxon>Oryziinae</taxon>
        <taxon>Oryzias</taxon>
    </lineage>
</organism>
<accession>A0A3S2PKD0</accession>
<gene>
    <name evidence="1" type="ORF">OJAV_G00073960</name>
</gene>
<evidence type="ECO:0000313" key="2">
    <source>
        <dbReference type="Proteomes" id="UP000283210"/>
    </source>
</evidence>
<sequence length="75" mass="8421">MHTVLHLVPHPVLHQVLHLVLHPELHLVLHPVLHPAIHPITHLVPCLEQRPESCELLILQTASTSKNDELGTPTE</sequence>
<proteinExistence type="predicted"/>
<keyword evidence="2" id="KW-1185">Reference proteome</keyword>
<dbReference type="Proteomes" id="UP000283210">
    <property type="component" value="Chromosome 8"/>
</dbReference>
<name>A0A3S2PKD0_ORYJA</name>
<protein>
    <submittedName>
        <fullName evidence="1">Uncharacterized protein</fullName>
    </submittedName>
</protein>
<reference evidence="1 2" key="1">
    <citation type="submission" date="2018-11" db="EMBL/GenBank/DDBJ databases">
        <authorList>
            <person name="Lopez-Roques C."/>
            <person name="Donnadieu C."/>
            <person name="Bouchez O."/>
            <person name="Klopp C."/>
            <person name="Cabau C."/>
            <person name="Zahm M."/>
        </authorList>
    </citation>
    <scope>NUCLEOTIDE SEQUENCE [LARGE SCALE GENOMIC DNA]</scope>
    <source>
        <strain evidence="1">RS831</strain>
        <tissue evidence="1">Whole body</tissue>
    </source>
</reference>